<dbReference type="GO" id="GO:0046982">
    <property type="term" value="F:protein heterodimerization activity"/>
    <property type="evidence" value="ECO:0007669"/>
    <property type="project" value="InterPro"/>
</dbReference>
<dbReference type="SUPFAM" id="SSF47113">
    <property type="entry name" value="Histone-fold"/>
    <property type="match status" value="1"/>
</dbReference>
<dbReference type="GeneTree" id="ENSGT00960000188772"/>
<proteinExistence type="predicted"/>
<dbReference type="OMA" id="HNYNERE"/>
<dbReference type="Proteomes" id="UP000594220">
    <property type="component" value="Unplaced"/>
</dbReference>
<dbReference type="AlphaFoldDB" id="A0A7M4EEZ5"/>
<dbReference type="Ensembl" id="ENSCPRT00005009812.1">
    <property type="protein sequence ID" value="ENSCPRP00005008332.1"/>
    <property type="gene ID" value="ENSCPRG00005005949.1"/>
</dbReference>
<accession>A0A7M4EEZ5</accession>
<protein>
    <submittedName>
        <fullName evidence="1">Uncharacterized protein</fullName>
    </submittedName>
</protein>
<reference evidence="1" key="1">
    <citation type="submission" date="2025-08" db="UniProtKB">
        <authorList>
            <consortium name="Ensembl"/>
        </authorList>
    </citation>
    <scope>IDENTIFICATION</scope>
</reference>
<evidence type="ECO:0000313" key="1">
    <source>
        <dbReference type="Ensembl" id="ENSCPRP00005008332.1"/>
    </source>
</evidence>
<sequence>MAERPEDLNLPGAVITWIIKEALLDEVNISKEGQSEISPSASVFVLYATSYLHNYNEREEKNAECWRRCLSHEENRV</sequence>
<organism evidence="1 2">
    <name type="scientific">Crocodylus porosus</name>
    <name type="common">Saltwater crocodile</name>
    <name type="synonym">Estuarine crocodile</name>
    <dbReference type="NCBI Taxonomy" id="8502"/>
    <lineage>
        <taxon>Eukaryota</taxon>
        <taxon>Metazoa</taxon>
        <taxon>Chordata</taxon>
        <taxon>Craniata</taxon>
        <taxon>Vertebrata</taxon>
        <taxon>Euteleostomi</taxon>
        <taxon>Archelosauria</taxon>
        <taxon>Archosauria</taxon>
        <taxon>Crocodylia</taxon>
        <taxon>Longirostres</taxon>
        <taxon>Crocodylidae</taxon>
        <taxon>Crocodylus</taxon>
    </lineage>
</organism>
<reference evidence="1" key="2">
    <citation type="submission" date="2025-09" db="UniProtKB">
        <authorList>
            <consortium name="Ensembl"/>
        </authorList>
    </citation>
    <scope>IDENTIFICATION</scope>
</reference>
<keyword evidence="2" id="KW-1185">Reference proteome</keyword>
<dbReference type="Gene3D" id="1.10.20.10">
    <property type="entry name" value="Histone, subunit A"/>
    <property type="match status" value="1"/>
</dbReference>
<dbReference type="InterPro" id="IPR009072">
    <property type="entry name" value="Histone-fold"/>
</dbReference>
<name>A0A7M4EEZ5_CROPO</name>
<evidence type="ECO:0000313" key="2">
    <source>
        <dbReference type="Proteomes" id="UP000594220"/>
    </source>
</evidence>